<dbReference type="SUPFAM" id="SSF49785">
    <property type="entry name" value="Galactose-binding domain-like"/>
    <property type="match status" value="1"/>
</dbReference>
<dbReference type="Gene3D" id="2.60.40.1740">
    <property type="entry name" value="hypothetical protein (bacova_03559)"/>
    <property type="match status" value="2"/>
</dbReference>
<evidence type="ECO:0000313" key="4">
    <source>
        <dbReference type="Proteomes" id="UP001597511"/>
    </source>
</evidence>
<dbReference type="InterPro" id="IPR000421">
    <property type="entry name" value="FA58C"/>
</dbReference>
<feature type="domain" description="F5/8 type C" evidence="2">
    <location>
        <begin position="324"/>
        <end position="473"/>
    </location>
</feature>
<reference evidence="4" key="1">
    <citation type="journal article" date="2019" name="Int. J. Syst. Evol. Microbiol.">
        <title>The Global Catalogue of Microorganisms (GCM) 10K type strain sequencing project: providing services to taxonomists for standard genome sequencing and annotation.</title>
        <authorList>
            <consortium name="The Broad Institute Genomics Platform"/>
            <consortium name="The Broad Institute Genome Sequencing Center for Infectious Disease"/>
            <person name="Wu L."/>
            <person name="Ma J."/>
        </authorList>
    </citation>
    <scope>NUCLEOTIDE SEQUENCE [LARGE SCALE GENOMIC DNA]</scope>
    <source>
        <strain evidence="4">KCTC 23299</strain>
    </source>
</reference>
<name>A0ABW6A9J3_9BACT</name>
<dbReference type="Pfam" id="PF00754">
    <property type="entry name" value="F5_F8_type_C"/>
    <property type="match status" value="1"/>
</dbReference>
<dbReference type="EMBL" id="JBHUOZ010000003">
    <property type="protein sequence ID" value="MFD2921432.1"/>
    <property type="molecule type" value="Genomic_DNA"/>
</dbReference>
<proteinExistence type="predicted"/>
<organism evidence="3 4">
    <name type="scientific">Terrimonas rubra</name>
    <dbReference type="NCBI Taxonomy" id="1035890"/>
    <lineage>
        <taxon>Bacteria</taxon>
        <taxon>Pseudomonadati</taxon>
        <taxon>Bacteroidota</taxon>
        <taxon>Chitinophagia</taxon>
        <taxon>Chitinophagales</taxon>
        <taxon>Chitinophagaceae</taxon>
        <taxon>Terrimonas</taxon>
    </lineage>
</organism>
<keyword evidence="1" id="KW-0732">Signal</keyword>
<feature type="chain" id="PRO_5045065227" evidence="1">
    <location>
        <begin position="22"/>
        <end position="474"/>
    </location>
</feature>
<dbReference type="PROSITE" id="PS50022">
    <property type="entry name" value="FA58C_3"/>
    <property type="match status" value="1"/>
</dbReference>
<accession>A0ABW6A9J3</accession>
<evidence type="ECO:0000256" key="1">
    <source>
        <dbReference type="SAM" id="SignalP"/>
    </source>
</evidence>
<evidence type="ECO:0000313" key="3">
    <source>
        <dbReference type="EMBL" id="MFD2921432.1"/>
    </source>
</evidence>
<feature type="signal peptide" evidence="1">
    <location>
        <begin position="1"/>
        <end position="21"/>
    </location>
</feature>
<dbReference type="InterPro" id="IPR013728">
    <property type="entry name" value="BT_3987-like_N"/>
</dbReference>
<comment type="caution">
    <text evidence="3">The sequence shown here is derived from an EMBL/GenBank/DDBJ whole genome shotgun (WGS) entry which is preliminary data.</text>
</comment>
<evidence type="ECO:0000259" key="2">
    <source>
        <dbReference type="PROSITE" id="PS50022"/>
    </source>
</evidence>
<sequence length="474" mass="50886">MQLIKRIYLLAAATCLFLLNACKKGDSFNTSELHVYAAPGTLAYNVIQGNFNVIGTQVVAGPGTSFPVLLSRAVDRDIQVNVSIDTSLIRVYDSINKLTTPSAKLPAGAFTLRQNGVITIPAGQTASAAAAQVELTNAGLLTAGTSYIIPVVIKNANNEVPVSGSRNIIFLKTQLKVIKAGISSWTNTNTISLVLNKANNVVTGPNALYLKGSLNEQLTGNSQITAEEAPSLLAAYSQQTGKNYVLPPASSYQFQKSTVNIPENMMNSADSFTISLPNLQLFQPGIDYLLPVQLKTAKNQSVDIPADETKKVVYIQISVFENNIDPANSGLTGTAINRTAWNVSASGNYPGNEVGRILDGDNGSAWDSDGNMPAWVELDMGTSKTVKGFPIVPSYEYRPDDFINMEVYSSNNGTTWKLEGRYFGTATGSGSTADNPDIKTVRFVTPVTARYFKFNITKTTDGRYAGMAELNAVE</sequence>
<gene>
    <name evidence="3" type="ORF">ACFS6H_17020</name>
</gene>
<protein>
    <submittedName>
        <fullName evidence="3">BT_3987 domain-containing protein</fullName>
    </submittedName>
</protein>
<dbReference type="Gene3D" id="2.60.120.260">
    <property type="entry name" value="Galactose-binding domain-like"/>
    <property type="match status" value="1"/>
</dbReference>
<dbReference type="RefSeq" id="WP_386101723.1">
    <property type="nucleotide sequence ID" value="NZ_JBHUOZ010000003.1"/>
</dbReference>
<dbReference type="Pfam" id="PF08522">
    <property type="entry name" value="BT_3987-like_N"/>
    <property type="match status" value="2"/>
</dbReference>
<keyword evidence="4" id="KW-1185">Reference proteome</keyword>
<dbReference type="Proteomes" id="UP001597511">
    <property type="component" value="Unassembled WGS sequence"/>
</dbReference>
<dbReference type="InterPro" id="IPR008979">
    <property type="entry name" value="Galactose-bd-like_sf"/>
</dbReference>